<protein>
    <submittedName>
        <fullName evidence="11">Phosphoethanolamine--lipid A transferase</fullName>
    </submittedName>
</protein>
<evidence type="ECO:0000256" key="8">
    <source>
        <dbReference type="SAM" id="Phobius"/>
    </source>
</evidence>
<dbReference type="GO" id="GO:0009244">
    <property type="term" value="P:lipopolysaccharide core region biosynthetic process"/>
    <property type="evidence" value="ECO:0007669"/>
    <property type="project" value="TreeGrafter"/>
</dbReference>
<dbReference type="SUPFAM" id="SSF53649">
    <property type="entry name" value="Alkaline phosphatase-like"/>
    <property type="match status" value="1"/>
</dbReference>
<dbReference type="InterPro" id="IPR000917">
    <property type="entry name" value="Sulfatase_N"/>
</dbReference>
<accession>A0A934N6B2</accession>
<evidence type="ECO:0000256" key="3">
    <source>
        <dbReference type="ARBA" id="ARBA00022519"/>
    </source>
</evidence>
<dbReference type="InterPro" id="IPR012549">
    <property type="entry name" value="EptA-like_N"/>
</dbReference>
<evidence type="ECO:0000313" key="11">
    <source>
        <dbReference type="EMBL" id="MBJ7537896.1"/>
    </source>
</evidence>
<evidence type="ECO:0000256" key="4">
    <source>
        <dbReference type="ARBA" id="ARBA00022679"/>
    </source>
</evidence>
<dbReference type="Gene3D" id="3.40.720.10">
    <property type="entry name" value="Alkaline Phosphatase, subunit A"/>
    <property type="match status" value="1"/>
</dbReference>
<evidence type="ECO:0000256" key="5">
    <source>
        <dbReference type="ARBA" id="ARBA00022692"/>
    </source>
</evidence>
<feature type="transmembrane region" description="Helical" evidence="8">
    <location>
        <begin position="102"/>
        <end position="123"/>
    </location>
</feature>
<dbReference type="GO" id="GO:0016776">
    <property type="term" value="F:phosphotransferase activity, phosphate group as acceptor"/>
    <property type="evidence" value="ECO:0007669"/>
    <property type="project" value="TreeGrafter"/>
</dbReference>
<name>A0A934N6B2_9GAMM</name>
<dbReference type="AlphaFoldDB" id="A0A934N6B2"/>
<dbReference type="GO" id="GO:0005886">
    <property type="term" value="C:plasma membrane"/>
    <property type="evidence" value="ECO:0007669"/>
    <property type="project" value="UniProtKB-SubCell"/>
</dbReference>
<evidence type="ECO:0000256" key="7">
    <source>
        <dbReference type="ARBA" id="ARBA00023136"/>
    </source>
</evidence>
<evidence type="ECO:0000256" key="6">
    <source>
        <dbReference type="ARBA" id="ARBA00022989"/>
    </source>
</evidence>
<reference evidence="11" key="1">
    <citation type="submission" date="2020-12" db="EMBL/GenBank/DDBJ databases">
        <title>Marinomonas arctica sp. nov., a psychrotolerant bacterium isolated from the Arctic.</title>
        <authorList>
            <person name="Zhang Y."/>
        </authorList>
    </citation>
    <scope>NUCLEOTIDE SEQUENCE</scope>
    <source>
        <strain evidence="11">C1424</strain>
    </source>
</reference>
<evidence type="ECO:0000313" key="12">
    <source>
        <dbReference type="Proteomes" id="UP000628710"/>
    </source>
</evidence>
<feature type="transmembrane region" description="Helical" evidence="8">
    <location>
        <begin position="74"/>
        <end position="95"/>
    </location>
</feature>
<keyword evidence="3" id="KW-0997">Cell inner membrane</keyword>
<dbReference type="PANTHER" id="PTHR30443:SF0">
    <property type="entry name" value="PHOSPHOETHANOLAMINE TRANSFERASE EPTA"/>
    <property type="match status" value="1"/>
</dbReference>
<keyword evidence="2" id="KW-1003">Cell membrane</keyword>
<dbReference type="CDD" id="cd16017">
    <property type="entry name" value="LptA"/>
    <property type="match status" value="1"/>
</dbReference>
<keyword evidence="12" id="KW-1185">Reference proteome</keyword>
<evidence type="ECO:0000256" key="2">
    <source>
        <dbReference type="ARBA" id="ARBA00022475"/>
    </source>
</evidence>
<dbReference type="Pfam" id="PF00884">
    <property type="entry name" value="Sulfatase"/>
    <property type="match status" value="1"/>
</dbReference>
<sequence>MSTSYHHVSQPLYRGTIVVKYWLLAVWRLPKKITLSSSVFNVLLATAFVFFYNFSLWKNVFKLPYPLSLWNVGFYLSLFVFLVAFINILLLFTTLPYLRKPLLTIILISAASASYFMDTYGILIDWNMIQNTVETDVSEAAELLSGKLFFYVVFLGVVPTLMVWRVTIKPSSVLRGLAGRLISGVASILIIILILMTFYQDYSSFFRNNRYLRHLINPVNFIYATATYASSVFASESAPPQAIALDALRSKVLPANGKHNLTVLVVGEAARAANFSLNGYRRVTNPKLQKQDVINFTNASSCGTATAVSVPCMFSKFERSDYSHSKSEKYEGLLDVLSRVGLWVLWRENNSGCKGACDRVPTDELSHANNELWCNSKECFDEILLNKLDEKVEYLDQDVFIVLHQKGSHGPSYFQRYPKAFEQFTPVCKTNQLQECSRQEITNAYDNSLLYTDHFLNEVIEFLNRQSPHYNTSMIYLSDHGESLGENNIYLHGTPYFMAPTEQTHIPFLMWFSKEYQLANKISAPCLMAKSEQPVSQDNLFHSILGLNNITTDIYEEELDVFSSCRKN</sequence>
<evidence type="ECO:0000256" key="1">
    <source>
        <dbReference type="ARBA" id="ARBA00004429"/>
    </source>
</evidence>
<keyword evidence="7 8" id="KW-0472">Membrane</keyword>
<dbReference type="InterPro" id="IPR017850">
    <property type="entry name" value="Alkaline_phosphatase_core_sf"/>
</dbReference>
<feature type="domain" description="Phosphoethanolamine transferase N-terminal" evidence="10">
    <location>
        <begin position="82"/>
        <end position="230"/>
    </location>
</feature>
<keyword evidence="6 8" id="KW-1133">Transmembrane helix</keyword>
<dbReference type="Proteomes" id="UP000628710">
    <property type="component" value="Unassembled WGS sequence"/>
</dbReference>
<evidence type="ECO:0000259" key="9">
    <source>
        <dbReference type="Pfam" id="PF00884"/>
    </source>
</evidence>
<dbReference type="Pfam" id="PF08019">
    <property type="entry name" value="EptA_B_N"/>
    <property type="match status" value="1"/>
</dbReference>
<dbReference type="NCBIfam" id="NF028537">
    <property type="entry name" value="P_eth_NH2_trans"/>
    <property type="match status" value="1"/>
</dbReference>
<feature type="transmembrane region" description="Helical" evidence="8">
    <location>
        <begin position="178"/>
        <end position="199"/>
    </location>
</feature>
<feature type="domain" description="Sulfatase N-terminal" evidence="9">
    <location>
        <begin position="262"/>
        <end position="547"/>
    </location>
</feature>
<dbReference type="EMBL" id="JAEMNX010000009">
    <property type="protein sequence ID" value="MBJ7537896.1"/>
    <property type="molecule type" value="Genomic_DNA"/>
</dbReference>
<keyword evidence="5 8" id="KW-0812">Transmembrane</keyword>
<dbReference type="PANTHER" id="PTHR30443">
    <property type="entry name" value="INNER MEMBRANE PROTEIN"/>
    <property type="match status" value="1"/>
</dbReference>
<comment type="subcellular location">
    <subcellularLocation>
        <location evidence="1">Cell inner membrane</location>
        <topology evidence="1">Multi-pass membrane protein</topology>
    </subcellularLocation>
</comment>
<organism evidence="11 12">
    <name type="scientific">Marinomonas transparens</name>
    <dbReference type="NCBI Taxonomy" id="2795388"/>
    <lineage>
        <taxon>Bacteria</taxon>
        <taxon>Pseudomonadati</taxon>
        <taxon>Pseudomonadota</taxon>
        <taxon>Gammaproteobacteria</taxon>
        <taxon>Oceanospirillales</taxon>
        <taxon>Oceanospirillaceae</taxon>
        <taxon>Marinomonas</taxon>
    </lineage>
</organism>
<dbReference type="RefSeq" id="WP_199468179.1">
    <property type="nucleotide sequence ID" value="NZ_JAEMNX010000009.1"/>
</dbReference>
<comment type="caution">
    <text evidence="11">The sequence shown here is derived from an EMBL/GenBank/DDBJ whole genome shotgun (WGS) entry which is preliminary data.</text>
</comment>
<keyword evidence="4 11" id="KW-0808">Transferase</keyword>
<dbReference type="InterPro" id="IPR058130">
    <property type="entry name" value="PEA_transf_C"/>
</dbReference>
<gene>
    <name evidence="11" type="ORF">I8J31_09450</name>
</gene>
<feature type="transmembrane region" description="Helical" evidence="8">
    <location>
        <begin position="33"/>
        <end position="54"/>
    </location>
</feature>
<proteinExistence type="predicted"/>
<evidence type="ECO:0000259" key="10">
    <source>
        <dbReference type="Pfam" id="PF08019"/>
    </source>
</evidence>
<feature type="transmembrane region" description="Helical" evidence="8">
    <location>
        <begin position="148"/>
        <end position="166"/>
    </location>
</feature>
<dbReference type="InterPro" id="IPR040423">
    <property type="entry name" value="PEA_transferase"/>
</dbReference>